<dbReference type="SUPFAM" id="SSF48264">
    <property type="entry name" value="Cytochrome P450"/>
    <property type="match status" value="1"/>
</dbReference>
<reference evidence="2" key="1">
    <citation type="journal article" date="2023" name="bioRxiv">
        <title>Improved chromosome-level genome assembly for marigold (Tagetes erecta).</title>
        <authorList>
            <person name="Jiang F."/>
            <person name="Yuan L."/>
            <person name="Wang S."/>
            <person name="Wang H."/>
            <person name="Xu D."/>
            <person name="Wang A."/>
            <person name="Fan W."/>
        </authorList>
    </citation>
    <scope>NUCLEOTIDE SEQUENCE</scope>
    <source>
        <strain evidence="2">WSJ</strain>
        <tissue evidence="2">Leaf</tissue>
    </source>
</reference>
<evidence type="ECO:0000313" key="3">
    <source>
        <dbReference type="Proteomes" id="UP001229421"/>
    </source>
</evidence>
<dbReference type="PANTHER" id="PTHR47951:SF7">
    <property type="entry name" value="FLAVONOID 3',5'-HYDROXYLASE-LIKE ISOFORM X1"/>
    <property type="match status" value="1"/>
</dbReference>
<dbReference type="AlphaFoldDB" id="A0AAD8LD99"/>
<evidence type="ECO:0008006" key="4">
    <source>
        <dbReference type="Google" id="ProtNLM"/>
    </source>
</evidence>
<gene>
    <name evidence="2" type="ORF">QVD17_03305</name>
</gene>
<sequence length="251" mass="28598">MAVRDAAGGALHAEKLTPLTTTPPLPPGPRSWPIVGCLPFLGRDLHNQFATAANTYGPIFKFYRGSKLHVVVNTPRVSKGRGQDLFFSNYTTTWRNLRKIFVSEMLSNKNLKTYSSFRRDEVRKMIKNVFSKIGTNVDINETAFLTQANVVTRMVWEGISYTGEAGIDLVAELRMLASDINKILGQPNLSDLFPILAWFDIQGVERNMKKEHNKLDQIFTHIIEDRIESNSKMSRDQVEHEEKKKTSFKYC</sequence>
<dbReference type="InterPro" id="IPR001128">
    <property type="entry name" value="Cyt_P450"/>
</dbReference>
<evidence type="ECO:0000256" key="1">
    <source>
        <dbReference type="SAM" id="MobiDB-lite"/>
    </source>
</evidence>
<organism evidence="2 3">
    <name type="scientific">Tagetes erecta</name>
    <name type="common">African marigold</name>
    <dbReference type="NCBI Taxonomy" id="13708"/>
    <lineage>
        <taxon>Eukaryota</taxon>
        <taxon>Viridiplantae</taxon>
        <taxon>Streptophyta</taxon>
        <taxon>Embryophyta</taxon>
        <taxon>Tracheophyta</taxon>
        <taxon>Spermatophyta</taxon>
        <taxon>Magnoliopsida</taxon>
        <taxon>eudicotyledons</taxon>
        <taxon>Gunneridae</taxon>
        <taxon>Pentapetalae</taxon>
        <taxon>asterids</taxon>
        <taxon>campanulids</taxon>
        <taxon>Asterales</taxon>
        <taxon>Asteraceae</taxon>
        <taxon>Asteroideae</taxon>
        <taxon>Heliantheae alliance</taxon>
        <taxon>Tageteae</taxon>
        <taxon>Tagetes</taxon>
    </lineage>
</organism>
<comment type="caution">
    <text evidence="2">The sequence shown here is derived from an EMBL/GenBank/DDBJ whole genome shotgun (WGS) entry which is preliminary data.</text>
</comment>
<evidence type="ECO:0000313" key="2">
    <source>
        <dbReference type="EMBL" id="KAK1437513.1"/>
    </source>
</evidence>
<dbReference type="InterPro" id="IPR036396">
    <property type="entry name" value="Cyt_P450_sf"/>
</dbReference>
<dbReference type="Proteomes" id="UP001229421">
    <property type="component" value="Unassembled WGS sequence"/>
</dbReference>
<dbReference type="PANTHER" id="PTHR47951">
    <property type="entry name" value="OS08G0547900 PROTEIN"/>
    <property type="match status" value="1"/>
</dbReference>
<dbReference type="GO" id="GO:0020037">
    <property type="term" value="F:heme binding"/>
    <property type="evidence" value="ECO:0007669"/>
    <property type="project" value="InterPro"/>
</dbReference>
<protein>
    <recommendedName>
        <fullName evidence="4">Cytochrome P450</fullName>
    </recommendedName>
</protein>
<feature type="region of interest" description="Disordered" evidence="1">
    <location>
        <begin position="231"/>
        <end position="251"/>
    </location>
</feature>
<proteinExistence type="predicted"/>
<dbReference type="Gene3D" id="1.10.630.10">
    <property type="entry name" value="Cytochrome P450"/>
    <property type="match status" value="1"/>
</dbReference>
<dbReference type="GO" id="GO:0004497">
    <property type="term" value="F:monooxygenase activity"/>
    <property type="evidence" value="ECO:0007669"/>
    <property type="project" value="InterPro"/>
</dbReference>
<feature type="compositionally biased region" description="Basic and acidic residues" evidence="1">
    <location>
        <begin position="231"/>
        <end position="245"/>
    </location>
</feature>
<name>A0AAD8LD99_TARER</name>
<dbReference type="EMBL" id="JAUHHV010000001">
    <property type="protein sequence ID" value="KAK1437513.1"/>
    <property type="molecule type" value="Genomic_DNA"/>
</dbReference>
<accession>A0AAD8LD99</accession>
<dbReference type="Pfam" id="PF00067">
    <property type="entry name" value="p450"/>
    <property type="match status" value="2"/>
</dbReference>
<dbReference type="GO" id="GO:0005506">
    <property type="term" value="F:iron ion binding"/>
    <property type="evidence" value="ECO:0007669"/>
    <property type="project" value="InterPro"/>
</dbReference>
<dbReference type="GO" id="GO:0016705">
    <property type="term" value="F:oxidoreductase activity, acting on paired donors, with incorporation or reduction of molecular oxygen"/>
    <property type="evidence" value="ECO:0007669"/>
    <property type="project" value="InterPro"/>
</dbReference>
<keyword evidence="3" id="KW-1185">Reference proteome</keyword>